<dbReference type="AlphaFoldDB" id="A0A0D2C4U7"/>
<evidence type="ECO:0000313" key="3">
    <source>
        <dbReference type="Proteomes" id="UP000054466"/>
    </source>
</evidence>
<dbReference type="GeneID" id="27347830"/>
<proteinExistence type="predicted"/>
<evidence type="ECO:0000313" key="2">
    <source>
        <dbReference type="EMBL" id="KIW25470.1"/>
    </source>
</evidence>
<protein>
    <submittedName>
        <fullName evidence="2">Uncharacterized protein</fullName>
    </submittedName>
</protein>
<organism evidence="2 3">
    <name type="scientific">Cladophialophora immunda</name>
    <dbReference type="NCBI Taxonomy" id="569365"/>
    <lineage>
        <taxon>Eukaryota</taxon>
        <taxon>Fungi</taxon>
        <taxon>Dikarya</taxon>
        <taxon>Ascomycota</taxon>
        <taxon>Pezizomycotina</taxon>
        <taxon>Eurotiomycetes</taxon>
        <taxon>Chaetothyriomycetidae</taxon>
        <taxon>Chaetothyriales</taxon>
        <taxon>Herpotrichiellaceae</taxon>
        <taxon>Cladophialophora</taxon>
    </lineage>
</organism>
<feature type="region of interest" description="Disordered" evidence="1">
    <location>
        <begin position="60"/>
        <end position="80"/>
    </location>
</feature>
<reference evidence="2 3" key="1">
    <citation type="submission" date="2015-01" db="EMBL/GenBank/DDBJ databases">
        <title>The Genome Sequence of Cladophialophora immunda CBS83496.</title>
        <authorList>
            <consortium name="The Broad Institute Genomics Platform"/>
            <person name="Cuomo C."/>
            <person name="de Hoog S."/>
            <person name="Gorbushina A."/>
            <person name="Stielow B."/>
            <person name="Teixiera M."/>
            <person name="Abouelleil A."/>
            <person name="Chapman S.B."/>
            <person name="Priest M."/>
            <person name="Young S.K."/>
            <person name="Wortman J."/>
            <person name="Nusbaum C."/>
            <person name="Birren B."/>
        </authorList>
    </citation>
    <scope>NUCLEOTIDE SEQUENCE [LARGE SCALE GENOMIC DNA]</scope>
    <source>
        <strain evidence="2 3">CBS 83496</strain>
    </source>
</reference>
<accession>A0A0D2C4U7</accession>
<dbReference type="Proteomes" id="UP000054466">
    <property type="component" value="Unassembled WGS sequence"/>
</dbReference>
<name>A0A0D2C4U7_9EURO</name>
<sequence>MATKPIMLAHPLISQQSVSLPSSCVFRHARVGGRWYLPDALDYGGSSTAEYQTPSFETLRASNDHSSQRTSPPGPSRAPLSSAEIVAVCTAARQSVEHCRPSPPAVHRRHKRYGIARSEDGLKEIDTRYEHKEIWWHITEKEAVVNFRAAIAADSSASTSPLPTASGGTHLCLK</sequence>
<dbReference type="RefSeq" id="XP_016245686.1">
    <property type="nucleotide sequence ID" value="XM_016395830.1"/>
</dbReference>
<gene>
    <name evidence="2" type="ORF">PV07_08636</name>
</gene>
<keyword evidence="3" id="KW-1185">Reference proteome</keyword>
<dbReference type="EMBL" id="KN847044">
    <property type="protein sequence ID" value="KIW25470.1"/>
    <property type="molecule type" value="Genomic_DNA"/>
</dbReference>
<dbReference type="VEuPathDB" id="FungiDB:PV07_08636"/>
<dbReference type="HOGENOM" id="CLU_1539850_0_0_1"/>
<evidence type="ECO:0000256" key="1">
    <source>
        <dbReference type="SAM" id="MobiDB-lite"/>
    </source>
</evidence>